<evidence type="ECO:0000256" key="2">
    <source>
        <dbReference type="ARBA" id="ARBA00022723"/>
    </source>
</evidence>
<comment type="caution">
    <text evidence="6">The sequence shown here is derived from an EMBL/GenBank/DDBJ whole genome shotgun (WGS) entry which is preliminary data.</text>
</comment>
<comment type="cofactor">
    <cofactor evidence="5">
        <name>Mg(2+)</name>
        <dbReference type="ChEBI" id="CHEBI:18420"/>
    </cofactor>
</comment>
<dbReference type="Pfam" id="PF00459">
    <property type="entry name" value="Inositol_P"/>
    <property type="match status" value="1"/>
</dbReference>
<keyword evidence="7" id="KW-1185">Reference proteome</keyword>
<feature type="binding site" evidence="5">
    <location>
        <position position="97"/>
    </location>
    <ligand>
        <name>Mg(2+)</name>
        <dbReference type="ChEBI" id="CHEBI:18420"/>
        <label>1</label>
        <note>catalytic</note>
    </ligand>
</feature>
<dbReference type="GO" id="GO:0007165">
    <property type="term" value="P:signal transduction"/>
    <property type="evidence" value="ECO:0007669"/>
    <property type="project" value="TreeGrafter"/>
</dbReference>
<gene>
    <name evidence="6" type="ORF">NOG11_11630</name>
</gene>
<dbReference type="AlphaFoldDB" id="A0A9X2LAR4"/>
<keyword evidence="2 5" id="KW-0479">Metal-binding</keyword>
<dbReference type="EMBL" id="JANIBC010000011">
    <property type="protein sequence ID" value="MCQ8186039.1"/>
    <property type="molecule type" value="Genomic_DNA"/>
</dbReference>
<keyword evidence="3" id="KW-0378">Hydrolase</keyword>
<dbReference type="GO" id="GO:0046872">
    <property type="term" value="F:metal ion binding"/>
    <property type="evidence" value="ECO:0007669"/>
    <property type="project" value="UniProtKB-KW"/>
</dbReference>
<dbReference type="InterPro" id="IPR000760">
    <property type="entry name" value="Inositol_monophosphatase-like"/>
</dbReference>
<dbReference type="PROSITE" id="PS00629">
    <property type="entry name" value="IMP_1"/>
    <property type="match status" value="1"/>
</dbReference>
<dbReference type="SUPFAM" id="SSF56655">
    <property type="entry name" value="Carbohydrate phosphatase"/>
    <property type="match status" value="1"/>
</dbReference>
<dbReference type="GO" id="GO:0008934">
    <property type="term" value="F:inositol monophosphate 1-phosphatase activity"/>
    <property type="evidence" value="ECO:0007669"/>
    <property type="project" value="TreeGrafter"/>
</dbReference>
<feature type="binding site" evidence="5">
    <location>
        <position position="94"/>
    </location>
    <ligand>
        <name>Mg(2+)</name>
        <dbReference type="ChEBI" id="CHEBI:18420"/>
        <label>1</label>
        <note>catalytic</note>
    </ligand>
</feature>
<organism evidence="6 7">
    <name type="scientific">Parvularcula maris</name>
    <dbReference type="NCBI Taxonomy" id="2965077"/>
    <lineage>
        <taxon>Bacteria</taxon>
        <taxon>Pseudomonadati</taxon>
        <taxon>Pseudomonadota</taxon>
        <taxon>Alphaproteobacteria</taxon>
        <taxon>Parvularculales</taxon>
        <taxon>Parvularculaceae</taxon>
        <taxon>Parvularcula</taxon>
    </lineage>
</organism>
<evidence type="ECO:0000313" key="6">
    <source>
        <dbReference type="EMBL" id="MCQ8186039.1"/>
    </source>
</evidence>
<dbReference type="Gene3D" id="3.40.190.80">
    <property type="match status" value="1"/>
</dbReference>
<dbReference type="Proteomes" id="UP001142610">
    <property type="component" value="Unassembled WGS sequence"/>
</dbReference>
<sequence length="277" mass="30095">MPATDAAPSFAEERDLLIGAAVEAGHAVMPLWRDCSLKVWSKEDDSPVSEADMRADQVLREAIISEGRGDYGWLSEESWDGGAHRPGRRTFIVDPIDGTRAFLKGEDSFTICLAVEQEGEIVASVIYAPAREEVFAAALGEGATLNGQPIEVSSCQGLEGCRMLGTKRMFGHPDWPERWPEMSIGYKNSTSYRLACIAAGRYDGTVALTPKPDWDAAPGALIAAEAGAQVSDHLGRPFRFDRRPPEQPGLVCAAPGLYPEIIERLSHLPEDLRSLSV</sequence>
<evidence type="ECO:0000256" key="5">
    <source>
        <dbReference type="PIRSR" id="PIRSR600760-2"/>
    </source>
</evidence>
<dbReference type="CDD" id="cd01638">
    <property type="entry name" value="CysQ"/>
    <property type="match status" value="1"/>
</dbReference>
<evidence type="ECO:0000256" key="1">
    <source>
        <dbReference type="ARBA" id="ARBA00009759"/>
    </source>
</evidence>
<feature type="binding site" evidence="5">
    <location>
        <position position="96"/>
    </location>
    <ligand>
        <name>Mg(2+)</name>
        <dbReference type="ChEBI" id="CHEBI:18420"/>
        <label>1</label>
        <note>catalytic</note>
    </ligand>
</feature>
<reference evidence="6" key="1">
    <citation type="submission" date="2022-07" db="EMBL/GenBank/DDBJ databases">
        <title>Parvularcula maris sp. nov., an algicidal bacterium isolated from seawater.</title>
        <authorList>
            <person name="Li F."/>
        </authorList>
    </citation>
    <scope>NUCLEOTIDE SEQUENCE</scope>
    <source>
        <strain evidence="6">BGMRC 0090</strain>
    </source>
</reference>
<dbReference type="Gene3D" id="3.30.540.10">
    <property type="entry name" value="Fructose-1,6-Bisphosphatase, subunit A, domain 1"/>
    <property type="match status" value="1"/>
</dbReference>
<dbReference type="PRINTS" id="PR00377">
    <property type="entry name" value="IMPHPHTASES"/>
</dbReference>
<protein>
    <submittedName>
        <fullName evidence="6">3'(2'),5'-bisphosphate nucleotidase CysQ</fullName>
    </submittedName>
</protein>
<dbReference type="PANTHER" id="PTHR20854">
    <property type="entry name" value="INOSITOL MONOPHOSPHATASE"/>
    <property type="match status" value="1"/>
</dbReference>
<evidence type="ECO:0000256" key="3">
    <source>
        <dbReference type="ARBA" id="ARBA00022801"/>
    </source>
</evidence>
<feature type="binding site" evidence="5">
    <location>
        <position position="215"/>
    </location>
    <ligand>
        <name>Mg(2+)</name>
        <dbReference type="ChEBI" id="CHEBI:18420"/>
        <label>1</label>
        <note>catalytic</note>
    </ligand>
</feature>
<dbReference type="InterPro" id="IPR020583">
    <property type="entry name" value="Inositol_monoP_metal-BS"/>
</dbReference>
<comment type="similarity">
    <text evidence="1">Belongs to the inositol monophosphatase superfamily.</text>
</comment>
<proteinExistence type="inferred from homology"/>
<name>A0A9X2LAR4_9PROT</name>
<dbReference type="GO" id="GO:0006020">
    <property type="term" value="P:inositol metabolic process"/>
    <property type="evidence" value="ECO:0007669"/>
    <property type="project" value="TreeGrafter"/>
</dbReference>
<feature type="binding site" evidence="5">
    <location>
        <position position="76"/>
    </location>
    <ligand>
        <name>Mg(2+)</name>
        <dbReference type="ChEBI" id="CHEBI:18420"/>
        <label>1</label>
        <note>catalytic</note>
    </ligand>
</feature>
<dbReference type="PANTHER" id="PTHR20854:SF4">
    <property type="entry name" value="INOSITOL-1-MONOPHOSPHATASE-RELATED"/>
    <property type="match status" value="1"/>
</dbReference>
<dbReference type="RefSeq" id="WP_256619934.1">
    <property type="nucleotide sequence ID" value="NZ_JANIBC010000011.1"/>
</dbReference>
<accession>A0A9X2LAR4</accession>
<keyword evidence="4 5" id="KW-0460">Magnesium</keyword>
<evidence type="ECO:0000256" key="4">
    <source>
        <dbReference type="ARBA" id="ARBA00022842"/>
    </source>
</evidence>
<evidence type="ECO:0000313" key="7">
    <source>
        <dbReference type="Proteomes" id="UP001142610"/>
    </source>
</evidence>